<accession>A0ABD1ZNM0</accession>
<dbReference type="AlphaFoldDB" id="A0ABD1ZNM0"/>
<feature type="region of interest" description="Disordered" evidence="1">
    <location>
        <begin position="1"/>
        <end position="54"/>
    </location>
</feature>
<dbReference type="EMBL" id="JBHFFA010000001">
    <property type="protein sequence ID" value="KAL2652296.1"/>
    <property type="molecule type" value="Genomic_DNA"/>
</dbReference>
<feature type="region of interest" description="Disordered" evidence="1">
    <location>
        <begin position="112"/>
        <end position="138"/>
    </location>
</feature>
<dbReference type="PANTHER" id="PTHR36709">
    <property type="entry name" value="OS02G0604100 PROTEIN"/>
    <property type="match status" value="1"/>
</dbReference>
<proteinExistence type="predicted"/>
<evidence type="ECO:0000313" key="2">
    <source>
        <dbReference type="EMBL" id="KAL2652296.1"/>
    </source>
</evidence>
<comment type="caution">
    <text evidence="2">The sequence shown here is derived from an EMBL/GenBank/DDBJ whole genome shotgun (WGS) entry which is preliminary data.</text>
</comment>
<dbReference type="Proteomes" id="UP001605036">
    <property type="component" value="Unassembled WGS sequence"/>
</dbReference>
<gene>
    <name evidence="2" type="ORF">R1flu_020424</name>
</gene>
<keyword evidence="3" id="KW-1185">Reference proteome</keyword>
<evidence type="ECO:0000313" key="3">
    <source>
        <dbReference type="Proteomes" id="UP001605036"/>
    </source>
</evidence>
<name>A0ABD1ZNM0_9MARC</name>
<sequence length="138" mass="15479">MNKFNRPRRNIARERRLKRTEKRKLASTRNTGSSSTPGVSSDNTISGKKQRKLLKKWRKAQKEALETGLVTMEDIEMMAADGEAGASEETPQVKPPKNKRVFNVRKRAKTRLRLAGSSKGKTTVEAMSSDADGDNMMQ</sequence>
<dbReference type="PANTHER" id="PTHR36709:SF1">
    <property type="entry name" value="OS02G0604100 PROTEIN"/>
    <property type="match status" value="1"/>
</dbReference>
<protein>
    <submittedName>
        <fullName evidence="2">Uncharacterized protein</fullName>
    </submittedName>
</protein>
<evidence type="ECO:0000256" key="1">
    <source>
        <dbReference type="SAM" id="MobiDB-lite"/>
    </source>
</evidence>
<feature type="compositionally biased region" description="Polar residues" evidence="1">
    <location>
        <begin position="27"/>
        <end position="47"/>
    </location>
</feature>
<reference evidence="2 3" key="1">
    <citation type="submission" date="2024-09" db="EMBL/GenBank/DDBJ databases">
        <title>Chromosome-scale assembly of Riccia fluitans.</title>
        <authorList>
            <person name="Paukszto L."/>
            <person name="Sawicki J."/>
            <person name="Karawczyk K."/>
            <person name="Piernik-Szablinska J."/>
            <person name="Szczecinska M."/>
            <person name="Mazdziarz M."/>
        </authorList>
    </citation>
    <scope>NUCLEOTIDE SEQUENCE [LARGE SCALE GENOMIC DNA]</scope>
    <source>
        <strain evidence="2">Rf_01</strain>
        <tissue evidence="2">Aerial parts of the thallus</tissue>
    </source>
</reference>
<feature type="compositionally biased region" description="Basic residues" evidence="1">
    <location>
        <begin position="1"/>
        <end position="26"/>
    </location>
</feature>
<organism evidence="2 3">
    <name type="scientific">Riccia fluitans</name>
    <dbReference type="NCBI Taxonomy" id="41844"/>
    <lineage>
        <taxon>Eukaryota</taxon>
        <taxon>Viridiplantae</taxon>
        <taxon>Streptophyta</taxon>
        <taxon>Embryophyta</taxon>
        <taxon>Marchantiophyta</taxon>
        <taxon>Marchantiopsida</taxon>
        <taxon>Marchantiidae</taxon>
        <taxon>Marchantiales</taxon>
        <taxon>Ricciaceae</taxon>
        <taxon>Riccia</taxon>
    </lineage>
</organism>